<name>D7T8Y3_VITVI</name>
<dbReference type="HOGENOM" id="CLU_2417652_0_0_1"/>
<reference evidence="2" key="1">
    <citation type="journal article" date="2007" name="Nature">
        <title>The grapevine genome sequence suggests ancestral hexaploidization in major angiosperm phyla.</title>
        <authorList>
            <consortium name="The French-Italian Public Consortium for Grapevine Genome Characterization."/>
            <person name="Jaillon O."/>
            <person name="Aury J.-M."/>
            <person name="Noel B."/>
            <person name="Policriti A."/>
            <person name="Clepet C."/>
            <person name="Casagrande A."/>
            <person name="Choisne N."/>
            <person name="Aubourg S."/>
            <person name="Vitulo N."/>
            <person name="Jubin C."/>
            <person name="Vezzi A."/>
            <person name="Legeai F."/>
            <person name="Hugueney P."/>
            <person name="Dasilva C."/>
            <person name="Horner D."/>
            <person name="Mica E."/>
            <person name="Jublot D."/>
            <person name="Poulain J."/>
            <person name="Bruyere C."/>
            <person name="Billault A."/>
            <person name="Segurens B."/>
            <person name="Gouyvenoux M."/>
            <person name="Ugarte E."/>
            <person name="Cattonaro F."/>
            <person name="Anthouard V."/>
            <person name="Vico V."/>
            <person name="Del Fabbro C."/>
            <person name="Alaux M."/>
            <person name="Di Gaspero G."/>
            <person name="Dumas V."/>
            <person name="Felice N."/>
            <person name="Paillard S."/>
            <person name="Juman I."/>
            <person name="Moroldo M."/>
            <person name="Scalabrin S."/>
            <person name="Canaguier A."/>
            <person name="Le Clainche I."/>
            <person name="Malacrida G."/>
            <person name="Durand E."/>
            <person name="Pesole G."/>
            <person name="Laucou V."/>
            <person name="Chatelet P."/>
            <person name="Merdinoglu D."/>
            <person name="Delledonne M."/>
            <person name="Pezzotti M."/>
            <person name="Lecharny A."/>
            <person name="Scarpelli C."/>
            <person name="Artiguenave F."/>
            <person name="Pe M.E."/>
            <person name="Valle G."/>
            <person name="Morgante M."/>
            <person name="Caboche M."/>
            <person name="Adam-Blondon A.-F."/>
            <person name="Weissenbach J."/>
            <person name="Quetier F."/>
            <person name="Wincker P."/>
        </authorList>
    </citation>
    <scope>NUCLEOTIDE SEQUENCE [LARGE SCALE GENOMIC DNA]</scope>
    <source>
        <strain evidence="2">cv. Pinot noir / PN40024</strain>
    </source>
</reference>
<keyword evidence="2" id="KW-1185">Reference proteome</keyword>
<dbReference type="AlphaFoldDB" id="D7T8Y3"/>
<sequence length="92" mass="10233">MKILGSGFKLEWSVECRDCLVSGGSCVVTSFSRHLTYQCDQGISLWIGKAAFEFLFFALGSRLLEIALISRFIFSSGYICVPYTQISNMEAS</sequence>
<accession>D7T8Y3</accession>
<evidence type="ECO:0000313" key="2">
    <source>
        <dbReference type="Proteomes" id="UP000009183"/>
    </source>
</evidence>
<dbReference type="EMBL" id="FN595752">
    <property type="protein sequence ID" value="CBI26954.3"/>
    <property type="molecule type" value="Genomic_DNA"/>
</dbReference>
<evidence type="ECO:0000313" key="1">
    <source>
        <dbReference type="EMBL" id="CBI26954.3"/>
    </source>
</evidence>
<proteinExistence type="predicted"/>
<gene>
    <name evidence="1" type="ordered locus">VIT_01s0011g04300</name>
</gene>
<dbReference type="InParanoid" id="D7T8Y3"/>
<dbReference type="Proteomes" id="UP000009183">
    <property type="component" value="Chromosome 1"/>
</dbReference>
<dbReference type="OrthoDB" id="1146903at2759"/>
<protein>
    <submittedName>
        <fullName evidence="1">Uncharacterized protein</fullName>
    </submittedName>
</protein>
<organism evidence="1 2">
    <name type="scientific">Vitis vinifera</name>
    <name type="common">Grape</name>
    <dbReference type="NCBI Taxonomy" id="29760"/>
    <lineage>
        <taxon>Eukaryota</taxon>
        <taxon>Viridiplantae</taxon>
        <taxon>Streptophyta</taxon>
        <taxon>Embryophyta</taxon>
        <taxon>Tracheophyta</taxon>
        <taxon>Spermatophyta</taxon>
        <taxon>Magnoliopsida</taxon>
        <taxon>eudicotyledons</taxon>
        <taxon>Gunneridae</taxon>
        <taxon>Pentapetalae</taxon>
        <taxon>rosids</taxon>
        <taxon>Vitales</taxon>
        <taxon>Vitaceae</taxon>
        <taxon>Viteae</taxon>
        <taxon>Vitis</taxon>
    </lineage>
</organism>
<dbReference type="PaxDb" id="29760-VIT_01s0011g04300.t01"/>